<dbReference type="GO" id="GO:0009421">
    <property type="term" value="C:bacterial-type flagellum filament cap"/>
    <property type="evidence" value="ECO:0007669"/>
    <property type="project" value="InterPro"/>
</dbReference>
<dbReference type="PANTHER" id="PTHR30288:SF0">
    <property type="entry name" value="FLAGELLAR HOOK-ASSOCIATED PROTEIN 2"/>
    <property type="match status" value="1"/>
</dbReference>
<dbReference type="Pfam" id="PF07195">
    <property type="entry name" value="FliD_C"/>
    <property type="match status" value="1"/>
</dbReference>
<dbReference type="KEGG" id="nva:G3M78_02985"/>
<reference evidence="4" key="1">
    <citation type="submission" date="2020-02" db="EMBL/GenBank/DDBJ databases">
        <title>Genomic and physiological characterization of two novel Nitrospinaceae genera.</title>
        <authorList>
            <person name="Mueller A.J."/>
            <person name="Jung M.-Y."/>
            <person name="Strachan C.R."/>
            <person name="Herbold C.W."/>
            <person name="Kirkegaard R.H."/>
            <person name="Daims H."/>
        </authorList>
    </citation>
    <scope>NUCLEOTIDE SEQUENCE [LARGE SCALE GENOMIC DNA]</scope>
</reference>
<dbReference type="InterPro" id="IPR040026">
    <property type="entry name" value="FliD"/>
</dbReference>
<evidence type="ECO:0000256" key="1">
    <source>
        <dbReference type="SAM" id="MobiDB-lite"/>
    </source>
</evidence>
<keyword evidence="3" id="KW-0969">Cilium</keyword>
<dbReference type="PANTHER" id="PTHR30288">
    <property type="entry name" value="FLAGELLAR CAP/ASSEMBLY PROTEIN FLID"/>
    <property type="match status" value="1"/>
</dbReference>
<organism evidence="3 4">
    <name type="scientific">Candidatus Nitrohelix vancouverensis</name>
    <dbReference type="NCBI Taxonomy" id="2705534"/>
    <lineage>
        <taxon>Bacteria</taxon>
        <taxon>Pseudomonadati</taxon>
        <taxon>Nitrospinota/Tectimicrobiota group</taxon>
        <taxon>Nitrospinota</taxon>
        <taxon>Nitrospinia</taxon>
        <taxon>Nitrospinales</taxon>
        <taxon>Nitrospinaceae</taxon>
        <taxon>Candidatus Nitrohelix</taxon>
    </lineage>
</organism>
<gene>
    <name evidence="3" type="primary">fliD</name>
    <name evidence="3" type="ORF">G3M78_02985</name>
</gene>
<dbReference type="InterPro" id="IPR010809">
    <property type="entry name" value="FliD_C"/>
</dbReference>
<feature type="region of interest" description="Disordered" evidence="1">
    <location>
        <begin position="1"/>
        <end position="44"/>
    </location>
</feature>
<sequence>MASNGIEGALRFSGVQNSPPLSTNKAAENRSRAQLPEVRGEGAPGSDRLLFNGFSLNTRNVPALEASGPIAAFRVVDAIRLLNQNVQATKSPLVIALKQSTRFGDLQQNRLLSLRNSLEDLSASVSTLLKDESLNTRKGSSSRSERVELSASRNAVPGDQLSVAPLRLAADNVLFSDKQDSLAALGLTGSFLINGHKIDVVSTDSVFEIRDKINFGEDLNKNGRLDGPEDLNENGSIDIIHVPFSEGGSGRFNIEDINGNGVLDPDEDLNDNGLIDGGSLNNKVVANVINSRLVLTSFAGGNQSIGLQDDDGILLSLGFFELDSKGNPIQQERQFSDDNPPANLIQTPRTAQIQVNGKTVSNATNIFSELTQGTEVTVKRSSSDSVLLSVLLQVEQAFNQIESFAEAFNESVEKLNEILTLSSEFGKDFDFQNIRNDLTGDALKPTRKKQQANANFDALQQTVENLNKIGISIQNQDKTKAQEIAISSTLDSIQRGLSLTRNAPEALLNRLTSFGIQTLQDDTFKIDGPELKRALVVNTDEVIDLFLNEETGILPTLERNLQNILEANVGDLDIKSTRIDIGTRSPNFLGREFKKISENLVLGSNVQNLITVA</sequence>
<feature type="domain" description="Flagellar hook-associated protein 2 C-terminal" evidence="2">
    <location>
        <begin position="351"/>
        <end position="580"/>
    </location>
</feature>
<feature type="compositionally biased region" description="Polar residues" evidence="1">
    <location>
        <begin position="14"/>
        <end position="26"/>
    </location>
</feature>
<name>A0A7T0C0T3_9BACT</name>
<evidence type="ECO:0000259" key="2">
    <source>
        <dbReference type="Pfam" id="PF07195"/>
    </source>
</evidence>
<dbReference type="Proteomes" id="UP000594464">
    <property type="component" value="Chromosome"/>
</dbReference>
<accession>A0A7T0C0T3</accession>
<evidence type="ECO:0000313" key="3">
    <source>
        <dbReference type="EMBL" id="QPJ64416.1"/>
    </source>
</evidence>
<proteinExistence type="predicted"/>
<dbReference type="EMBL" id="CP048620">
    <property type="protein sequence ID" value="QPJ64416.1"/>
    <property type="molecule type" value="Genomic_DNA"/>
</dbReference>
<protein>
    <submittedName>
        <fullName evidence="3">Flagellar filament capping protein FliD</fullName>
    </submittedName>
</protein>
<dbReference type="GO" id="GO:0007155">
    <property type="term" value="P:cell adhesion"/>
    <property type="evidence" value="ECO:0007669"/>
    <property type="project" value="InterPro"/>
</dbReference>
<dbReference type="GO" id="GO:0071973">
    <property type="term" value="P:bacterial-type flagellum-dependent cell motility"/>
    <property type="evidence" value="ECO:0007669"/>
    <property type="project" value="TreeGrafter"/>
</dbReference>
<keyword evidence="3" id="KW-0282">Flagellum</keyword>
<keyword evidence="3" id="KW-0966">Cell projection</keyword>
<dbReference type="AlphaFoldDB" id="A0A7T0C0T3"/>
<evidence type="ECO:0000313" key="4">
    <source>
        <dbReference type="Proteomes" id="UP000594464"/>
    </source>
</evidence>